<dbReference type="EMBL" id="NHMM01000008">
    <property type="protein sequence ID" value="OUT20345.1"/>
    <property type="molecule type" value="Genomic_DNA"/>
</dbReference>
<accession>A0A1Z8JIE7</accession>
<evidence type="ECO:0000313" key="2">
    <source>
        <dbReference type="EMBL" id="OUT20345.1"/>
    </source>
</evidence>
<feature type="region of interest" description="Disordered" evidence="1">
    <location>
        <begin position="1"/>
        <end position="32"/>
    </location>
</feature>
<dbReference type="VEuPathDB" id="FungiDB:C5L36_0B11670"/>
<organism evidence="2 3">
    <name type="scientific">Pichia kudriavzevii</name>
    <name type="common">Yeast</name>
    <name type="synonym">Issatchenkia orientalis</name>
    <dbReference type="NCBI Taxonomy" id="4909"/>
    <lineage>
        <taxon>Eukaryota</taxon>
        <taxon>Fungi</taxon>
        <taxon>Dikarya</taxon>
        <taxon>Ascomycota</taxon>
        <taxon>Saccharomycotina</taxon>
        <taxon>Pichiomycetes</taxon>
        <taxon>Pichiales</taxon>
        <taxon>Pichiaceae</taxon>
        <taxon>Pichia</taxon>
    </lineage>
</organism>
<sequence>MSSEKNIVEKPINTHNSQNTRDDAGRTSPSLESLRDDVQHLVDLVVLRKKACDDTENETRFLREYLLLDGHTLDLGPVRVRNHEIGPFFRTNEFDPRDSHDDGILLKVLSAVSLLRGLQMLEVLATKRNVNIKPFFTYLKSLLPMGKEEYNEKYPWDKYYDSELYYTFKLRNDIHTFNSDMIPRNAEEAYPTSQAFFSRNSSMYVSRRESNC</sequence>
<proteinExistence type="predicted"/>
<gene>
    <name evidence="2" type="ORF">CAS74_004592</name>
</gene>
<protein>
    <submittedName>
        <fullName evidence="2">Uncharacterized protein</fullName>
    </submittedName>
</protein>
<dbReference type="Proteomes" id="UP000195871">
    <property type="component" value="Unassembled WGS sequence"/>
</dbReference>
<evidence type="ECO:0000256" key="1">
    <source>
        <dbReference type="SAM" id="MobiDB-lite"/>
    </source>
</evidence>
<evidence type="ECO:0000313" key="3">
    <source>
        <dbReference type="Proteomes" id="UP000195871"/>
    </source>
</evidence>
<name>A0A1Z8JIE7_PICKU</name>
<dbReference type="AlphaFoldDB" id="A0A1Z8JIE7"/>
<comment type="caution">
    <text evidence="2">The sequence shown here is derived from an EMBL/GenBank/DDBJ whole genome shotgun (WGS) entry which is preliminary data.</text>
</comment>
<reference evidence="2 3" key="1">
    <citation type="submission" date="2017-05" db="EMBL/GenBank/DDBJ databases">
        <title>The Genome Sequence of Candida krusei Ckrusei653.</title>
        <authorList>
            <person name="Cuomo C."/>
            <person name="Forche A."/>
            <person name="Young S."/>
            <person name="Abouelleil A."/>
            <person name="Cao P."/>
            <person name="Chapman S."/>
            <person name="Cusick C."/>
            <person name="Shea T."/>
            <person name="Nusbaum C."/>
            <person name="Birren B."/>
        </authorList>
    </citation>
    <scope>NUCLEOTIDE SEQUENCE [LARGE SCALE GENOMIC DNA]</scope>
    <source>
        <strain evidence="2 3">Ckrusei653</strain>
    </source>
</reference>